<dbReference type="EMBL" id="AF063866">
    <property type="protein sequence ID" value="AAC97858.1"/>
    <property type="molecule type" value="Genomic_DNA"/>
</dbReference>
<dbReference type="InterPro" id="IPR032675">
    <property type="entry name" value="LRR_dom_sf"/>
</dbReference>
<dbReference type="Gene3D" id="3.80.10.10">
    <property type="entry name" value="Ribonuclease Inhibitor"/>
    <property type="match status" value="2"/>
</dbReference>
<organismHost>
    <name type="scientific">Melanoplus sanguinipes</name>
    <name type="common">Migratory grasshopper</name>
    <dbReference type="NCBI Taxonomy" id="65742"/>
</organismHost>
<gene>
    <name evidence="1" type="primary">MSV009</name>
</gene>
<dbReference type="SUPFAM" id="SSF52058">
    <property type="entry name" value="L domain-like"/>
    <property type="match status" value="1"/>
</dbReference>
<reference evidence="1 2" key="1">
    <citation type="journal article" date="1999" name="J. Virol.">
        <title>The genome of Melanoplus sanguinipes entomopoxvirus.</title>
        <authorList>
            <person name="Afonso C.L."/>
            <person name="Tulman E.R."/>
            <person name="Lu Z."/>
            <person name="Oma E."/>
            <person name="Kutish G.F."/>
            <person name="Rock D.L."/>
        </authorList>
    </citation>
    <scope>NUCLEOTIDE SEQUENCE [LARGE SCALE GENOMIC DNA]</scope>
    <source>
        <strain evidence="1">Tucson</strain>
    </source>
</reference>
<dbReference type="OrthoDB" id="1368at10442"/>
<dbReference type="Proteomes" id="UP000172353">
    <property type="component" value="Segment"/>
</dbReference>
<name>Q9YW83_MSEPV</name>
<proteinExistence type="predicted"/>
<dbReference type="GeneID" id="1449853"/>
<dbReference type="KEGG" id="vg:1449853"/>
<organism evidence="1 2">
    <name type="scientific">Melanoplus sanguinipes entomopoxvirus</name>
    <name type="common">MsEPV</name>
    <dbReference type="NCBI Taxonomy" id="83191"/>
    <lineage>
        <taxon>Viruses</taxon>
        <taxon>Varidnaviria</taxon>
        <taxon>Bamfordvirae</taxon>
        <taxon>Nucleocytoviricota</taxon>
        <taxon>Pokkesviricetes</taxon>
        <taxon>Chitovirales</taxon>
        <taxon>Poxviridae</taxon>
        <taxon>Entomopoxvirinae</taxon>
        <taxon>Deltaentomopoxvirus</taxon>
        <taxon>Deltaentomopoxvirus msanguinipes</taxon>
    </lineage>
</organism>
<keyword evidence="2" id="KW-1185">Reference proteome</keyword>
<evidence type="ECO:0000313" key="1">
    <source>
        <dbReference type="EMBL" id="AAC97858.1"/>
    </source>
</evidence>
<accession>Q9YW83</accession>
<evidence type="ECO:0000313" key="2">
    <source>
        <dbReference type="Proteomes" id="UP000172353"/>
    </source>
</evidence>
<sequence length="254" mass="29805">MNNLTYYKEKLKKLNNDLNKIHKLAARNKLYRKYNSILNIPLHENHIKYYNPKHVRKLQCSGKIPNNLEKLINLECLTICCASKIESKLPISLKKIVFFNCKITDFKFLENLYNLEKLFIINNKKSNISDCKLPISIIEFCCNKCEITDFKFLEDLYNLKKLYISGNKNSNISHCNLPIKLTELECSYCNILDFKFLKNLYNLKKLFITGNNNSNISNCELPFKLIKFVCINCNITDFNFLKSSNNLRIITISN</sequence>
<protein>
    <submittedName>
        <fullName evidence="1">ORF MSV009 leucine rich repeat gene family protein, similar to Amsacta moorei entomopoxvirus Q3 ORF SW:P28854</fullName>
    </submittedName>
</protein>
<dbReference type="RefSeq" id="NP_048080.1">
    <property type="nucleotide sequence ID" value="NC_001993.1"/>
</dbReference>
<dbReference type="PIR" id="T28170">
    <property type="entry name" value="T28170"/>
</dbReference>